<evidence type="ECO:0000313" key="3">
    <source>
        <dbReference type="Proteomes" id="UP000637628"/>
    </source>
</evidence>
<evidence type="ECO:0000256" key="1">
    <source>
        <dbReference type="SAM" id="MobiDB-lite"/>
    </source>
</evidence>
<accession>A0ABQ3YS07</accession>
<evidence type="ECO:0000313" key="2">
    <source>
        <dbReference type="EMBL" id="GIE00380.1"/>
    </source>
</evidence>
<reference evidence="2 3" key="1">
    <citation type="submission" date="2021-01" db="EMBL/GenBank/DDBJ databases">
        <title>Whole genome shotgun sequence of Actinoplanes durhamensis NBRC 14914.</title>
        <authorList>
            <person name="Komaki H."/>
            <person name="Tamura T."/>
        </authorList>
    </citation>
    <scope>NUCLEOTIDE SEQUENCE [LARGE SCALE GENOMIC DNA]</scope>
    <source>
        <strain evidence="2 3">NBRC 14914</strain>
    </source>
</reference>
<keyword evidence="3" id="KW-1185">Reference proteome</keyword>
<feature type="region of interest" description="Disordered" evidence="1">
    <location>
        <begin position="26"/>
        <end position="54"/>
    </location>
</feature>
<name>A0ABQ3YS07_9ACTN</name>
<feature type="compositionally biased region" description="Basic and acidic residues" evidence="1">
    <location>
        <begin position="30"/>
        <end position="48"/>
    </location>
</feature>
<organism evidence="2 3">
    <name type="scientific">Paractinoplanes durhamensis</name>
    <dbReference type="NCBI Taxonomy" id="113563"/>
    <lineage>
        <taxon>Bacteria</taxon>
        <taxon>Bacillati</taxon>
        <taxon>Actinomycetota</taxon>
        <taxon>Actinomycetes</taxon>
        <taxon>Micromonosporales</taxon>
        <taxon>Micromonosporaceae</taxon>
        <taxon>Paractinoplanes</taxon>
    </lineage>
</organism>
<evidence type="ECO:0008006" key="4">
    <source>
        <dbReference type="Google" id="ProtNLM"/>
    </source>
</evidence>
<protein>
    <recommendedName>
        <fullName evidence="4">SHOCT domain-containing protein</fullName>
    </recommendedName>
</protein>
<comment type="caution">
    <text evidence="2">The sequence shown here is derived from an EMBL/GenBank/DDBJ whole genome shotgun (WGS) entry which is preliminary data.</text>
</comment>
<dbReference type="Proteomes" id="UP000637628">
    <property type="component" value="Unassembled WGS sequence"/>
</dbReference>
<dbReference type="EMBL" id="BOML01000014">
    <property type="protein sequence ID" value="GIE00380.1"/>
    <property type="molecule type" value="Genomic_DNA"/>
</dbReference>
<gene>
    <name evidence="2" type="ORF">Adu01nite_17300</name>
</gene>
<proteinExistence type="predicted"/>
<sequence length="97" mass="10486">MFFLIIFSAIVITVLAISAWTWPELAQEAQDAKKEPKPEADAKSKSEPEAAPPSLEGVLVTQLMAGQISAGQYRRAVEGLAARDDDRHPMAVPPENA</sequence>